<name>A0A1F5QA44_9BACT</name>
<feature type="chain" id="PRO_5009520452" description="DUF5667 domain-containing protein" evidence="1">
    <location>
        <begin position="21"/>
        <end position="241"/>
    </location>
</feature>
<reference evidence="3 4" key="1">
    <citation type="journal article" date="2016" name="Nat. Commun.">
        <title>Thousands of microbial genomes shed light on interconnected biogeochemical processes in an aquifer system.</title>
        <authorList>
            <person name="Anantharaman K."/>
            <person name="Brown C.T."/>
            <person name="Hug L.A."/>
            <person name="Sharon I."/>
            <person name="Castelle C.J."/>
            <person name="Probst A.J."/>
            <person name="Thomas B.C."/>
            <person name="Singh A."/>
            <person name="Wilkins M.J."/>
            <person name="Karaoz U."/>
            <person name="Brodie E.L."/>
            <person name="Williams K.H."/>
            <person name="Hubbard S.S."/>
            <person name="Banfield J.F."/>
        </authorList>
    </citation>
    <scope>NUCLEOTIDE SEQUENCE [LARGE SCALE GENOMIC DNA]</scope>
</reference>
<evidence type="ECO:0000256" key="1">
    <source>
        <dbReference type="SAM" id="SignalP"/>
    </source>
</evidence>
<proteinExistence type="predicted"/>
<dbReference type="Pfam" id="PF18915">
    <property type="entry name" value="DUF5667"/>
    <property type="match status" value="1"/>
</dbReference>
<accession>A0A1F5QA44</accession>
<organism evidence="3 4">
    <name type="scientific">Candidatus Doudnabacteria bacterium RIFCSPLOWO2_02_FULL_48_13</name>
    <dbReference type="NCBI Taxonomy" id="1817845"/>
    <lineage>
        <taxon>Bacteria</taxon>
        <taxon>Candidatus Doudnaibacteriota</taxon>
    </lineage>
</organism>
<gene>
    <name evidence="3" type="ORF">A3J05_04035</name>
</gene>
<evidence type="ECO:0000259" key="2">
    <source>
        <dbReference type="Pfam" id="PF18915"/>
    </source>
</evidence>
<dbReference type="Proteomes" id="UP000177235">
    <property type="component" value="Unassembled WGS sequence"/>
</dbReference>
<comment type="caution">
    <text evidence="3">The sequence shown here is derived from an EMBL/GenBank/DDBJ whole genome shotgun (WGS) entry which is preliminary data.</text>
</comment>
<keyword evidence="1" id="KW-0732">Signal</keyword>
<evidence type="ECO:0000313" key="4">
    <source>
        <dbReference type="Proteomes" id="UP000177235"/>
    </source>
</evidence>
<dbReference type="AlphaFoldDB" id="A0A1F5QA44"/>
<sequence>MKFLTPIIFIILFFTSQVSAHGLAPSLRADPSALPGSFKYVFERPAEWIDVNLLTFSTKQKQLKKTQLASERVAEMGTLLYTANPKEKRLRTALVRYRYYLESAEDMAEKIIFLDGAEIGVAEAFEEETRLQEKSLRELLEGSSAVELAAVLNEALILARNQNKKIFEFMVNNYQGTDAEVRKHQDILGKHIALTRDSLLHAEDDKKKKAAEQLAEAEKFRKAGLNIQAYDWIEKAKNTLY</sequence>
<protein>
    <recommendedName>
        <fullName evidence="2">DUF5667 domain-containing protein</fullName>
    </recommendedName>
</protein>
<evidence type="ECO:0000313" key="3">
    <source>
        <dbReference type="EMBL" id="OGE98997.1"/>
    </source>
</evidence>
<feature type="domain" description="DUF5667" evidence="2">
    <location>
        <begin position="33"/>
        <end position="138"/>
    </location>
</feature>
<feature type="signal peptide" evidence="1">
    <location>
        <begin position="1"/>
        <end position="20"/>
    </location>
</feature>
<dbReference type="InterPro" id="IPR043725">
    <property type="entry name" value="DUF5667"/>
</dbReference>
<dbReference type="EMBL" id="MFFF01000024">
    <property type="protein sequence ID" value="OGE98997.1"/>
    <property type="molecule type" value="Genomic_DNA"/>
</dbReference>